<evidence type="ECO:0000256" key="1">
    <source>
        <dbReference type="ARBA" id="ARBA00004167"/>
    </source>
</evidence>
<protein>
    <submittedName>
        <fullName evidence="8">Family with sequence similarity 162 member A</fullName>
    </submittedName>
</protein>
<feature type="transmembrane region" description="Helical" evidence="7">
    <location>
        <begin position="101"/>
        <end position="120"/>
    </location>
</feature>
<sequence length="153" mass="17154">MAAAAGVVVRILDKRLPSALRASGGPCRFVNRRMCSKTQAENVQKPKPQASASFKVPGHKPSDWDKKLLLWTGRFKKEEDIPETVSFEMVDAARNKMRVKISYVMIALTIMGCIMMVILGKRAVERHESLTSQNLEKKARWREEAAQSVSAKP</sequence>
<dbReference type="GO" id="GO:0090200">
    <property type="term" value="P:positive regulation of release of cytochrome c from mitochondria"/>
    <property type="evidence" value="ECO:0007669"/>
    <property type="project" value="Ensembl"/>
</dbReference>
<name>A0A670JST3_PODMU</name>
<organism evidence="8 9">
    <name type="scientific">Podarcis muralis</name>
    <name type="common">Wall lizard</name>
    <name type="synonym">Lacerta muralis</name>
    <dbReference type="NCBI Taxonomy" id="64176"/>
    <lineage>
        <taxon>Eukaryota</taxon>
        <taxon>Metazoa</taxon>
        <taxon>Chordata</taxon>
        <taxon>Craniata</taxon>
        <taxon>Vertebrata</taxon>
        <taxon>Euteleostomi</taxon>
        <taxon>Lepidosauria</taxon>
        <taxon>Squamata</taxon>
        <taxon>Bifurcata</taxon>
        <taxon>Unidentata</taxon>
        <taxon>Episquamata</taxon>
        <taxon>Laterata</taxon>
        <taxon>Lacertibaenia</taxon>
        <taxon>Lacertidae</taxon>
        <taxon>Podarcis</taxon>
    </lineage>
</organism>
<keyword evidence="5 7" id="KW-0472">Membrane</keyword>
<dbReference type="PANTHER" id="PTHR13674">
    <property type="entry name" value="GROWTH AND TRANSFORMATION-DEPENDENT PROTEIN"/>
    <property type="match status" value="1"/>
</dbReference>
<dbReference type="RefSeq" id="XP_028567702.1">
    <property type="nucleotide sequence ID" value="XM_028711869.1"/>
</dbReference>
<dbReference type="GeneID" id="114587507"/>
<reference evidence="8 9" key="1">
    <citation type="journal article" date="2019" name="Proc. Natl. Acad. Sci. U.S.A.">
        <title>Regulatory changes in pterin and carotenoid genes underlie balanced color polymorphisms in the wall lizard.</title>
        <authorList>
            <person name="Andrade P."/>
            <person name="Pinho C."/>
            <person name="Perez I de Lanuza G."/>
            <person name="Afonso S."/>
            <person name="Brejcha J."/>
            <person name="Rubin C.J."/>
            <person name="Wallerman O."/>
            <person name="Pereira P."/>
            <person name="Sabatino S.J."/>
            <person name="Bellati A."/>
            <person name="Pellitteri-Rosa D."/>
            <person name="Bosakova Z."/>
            <person name="Bunikis I."/>
            <person name="Carretero M.A."/>
            <person name="Feiner N."/>
            <person name="Marsik P."/>
            <person name="Pauperio F."/>
            <person name="Salvi D."/>
            <person name="Soler L."/>
            <person name="While G.M."/>
            <person name="Uller T."/>
            <person name="Font E."/>
            <person name="Andersson L."/>
            <person name="Carneiro M."/>
        </authorList>
    </citation>
    <scope>NUCLEOTIDE SEQUENCE</scope>
</reference>
<gene>
    <name evidence="8" type="primary">FAM162A</name>
</gene>
<feature type="region of interest" description="Disordered" evidence="6">
    <location>
        <begin position="130"/>
        <end position="153"/>
    </location>
</feature>
<dbReference type="Pfam" id="PF06388">
    <property type="entry name" value="DUF1075"/>
    <property type="match status" value="1"/>
</dbReference>
<proteinExistence type="inferred from homology"/>
<dbReference type="InterPro" id="IPR009432">
    <property type="entry name" value="DUF1075"/>
</dbReference>
<evidence type="ECO:0000256" key="7">
    <source>
        <dbReference type="SAM" id="Phobius"/>
    </source>
</evidence>
<evidence type="ECO:0000313" key="9">
    <source>
        <dbReference type="Proteomes" id="UP000472272"/>
    </source>
</evidence>
<evidence type="ECO:0000256" key="2">
    <source>
        <dbReference type="ARBA" id="ARBA00007363"/>
    </source>
</evidence>
<dbReference type="GO" id="GO:0005739">
    <property type="term" value="C:mitochondrion"/>
    <property type="evidence" value="ECO:0007669"/>
    <property type="project" value="TreeGrafter"/>
</dbReference>
<feature type="region of interest" description="Disordered" evidence="6">
    <location>
        <begin position="39"/>
        <end position="59"/>
    </location>
</feature>
<accession>A0A670JST3</accession>
<reference evidence="8" key="2">
    <citation type="submission" date="2025-08" db="UniProtKB">
        <authorList>
            <consortium name="Ensembl"/>
        </authorList>
    </citation>
    <scope>IDENTIFICATION</scope>
</reference>
<comment type="similarity">
    <text evidence="2">Belongs to the UPF0389 family.</text>
</comment>
<keyword evidence="9" id="KW-1185">Reference proteome</keyword>
<feature type="compositionally biased region" description="Basic and acidic residues" evidence="6">
    <location>
        <begin position="130"/>
        <end position="145"/>
    </location>
</feature>
<keyword evidence="4 7" id="KW-1133">Transmembrane helix</keyword>
<dbReference type="OMA" id="VKVAYFA"/>
<keyword evidence="3 7" id="KW-0812">Transmembrane</keyword>
<dbReference type="GO" id="GO:0051402">
    <property type="term" value="P:neuron apoptotic process"/>
    <property type="evidence" value="ECO:0007669"/>
    <property type="project" value="Ensembl"/>
</dbReference>
<evidence type="ECO:0000256" key="6">
    <source>
        <dbReference type="SAM" id="MobiDB-lite"/>
    </source>
</evidence>
<evidence type="ECO:0000256" key="3">
    <source>
        <dbReference type="ARBA" id="ARBA00022692"/>
    </source>
</evidence>
<dbReference type="PANTHER" id="PTHR13674:SF2">
    <property type="entry name" value="PROTEIN FAM162A"/>
    <property type="match status" value="1"/>
</dbReference>
<dbReference type="CTD" id="26355"/>
<dbReference type="Ensembl" id="ENSPMRT00000029156.1">
    <property type="protein sequence ID" value="ENSPMRP00000027491.1"/>
    <property type="gene ID" value="ENSPMRG00000017733.1"/>
</dbReference>
<dbReference type="GO" id="GO:0071456">
    <property type="term" value="P:cellular response to hypoxia"/>
    <property type="evidence" value="ECO:0007669"/>
    <property type="project" value="Ensembl"/>
</dbReference>
<dbReference type="GeneTree" id="ENSGT00640000091497"/>
<reference evidence="8" key="3">
    <citation type="submission" date="2025-09" db="UniProtKB">
        <authorList>
            <consortium name="Ensembl"/>
        </authorList>
    </citation>
    <scope>IDENTIFICATION</scope>
</reference>
<evidence type="ECO:0000256" key="5">
    <source>
        <dbReference type="ARBA" id="ARBA00023136"/>
    </source>
</evidence>
<dbReference type="GO" id="GO:0016020">
    <property type="term" value="C:membrane"/>
    <property type="evidence" value="ECO:0007669"/>
    <property type="project" value="UniProtKB-SubCell"/>
</dbReference>
<dbReference type="GO" id="GO:0043065">
    <property type="term" value="P:positive regulation of apoptotic process"/>
    <property type="evidence" value="ECO:0007669"/>
    <property type="project" value="Ensembl"/>
</dbReference>
<comment type="subcellular location">
    <subcellularLocation>
        <location evidence="1">Membrane</location>
        <topology evidence="1">Single-pass membrane protein</topology>
    </subcellularLocation>
</comment>
<dbReference type="Proteomes" id="UP000472272">
    <property type="component" value="Chromosome 17"/>
</dbReference>
<evidence type="ECO:0000313" key="8">
    <source>
        <dbReference type="Ensembl" id="ENSPMRP00000027491.1"/>
    </source>
</evidence>
<evidence type="ECO:0000256" key="4">
    <source>
        <dbReference type="ARBA" id="ARBA00022989"/>
    </source>
</evidence>
<dbReference type="AlphaFoldDB" id="A0A670JST3"/>